<accession>A0A6J4P5K1</accession>
<dbReference type="AlphaFoldDB" id="A0A6J4P5K1"/>
<proteinExistence type="predicted"/>
<gene>
    <name evidence="1" type="ORF">AVDCRST_MAG35-938</name>
</gene>
<sequence>MTPPAAPGPAFAVVVPSVGRPSLQRLLDTLAAQSGPAPAEVVVADDRRDAGAAPLVLT</sequence>
<reference evidence="1" key="1">
    <citation type="submission" date="2020-02" db="EMBL/GenBank/DDBJ databases">
        <authorList>
            <person name="Meier V. D."/>
        </authorList>
    </citation>
    <scope>NUCLEOTIDE SEQUENCE</scope>
    <source>
        <strain evidence="1">AVDCRST_MAG35</strain>
    </source>
</reference>
<dbReference type="InterPro" id="IPR029044">
    <property type="entry name" value="Nucleotide-diphossugar_trans"/>
</dbReference>
<name>A0A6J4P5K1_9ACTN</name>
<dbReference type="SUPFAM" id="SSF53448">
    <property type="entry name" value="Nucleotide-diphospho-sugar transferases"/>
    <property type="match status" value="1"/>
</dbReference>
<dbReference type="EMBL" id="CADCUY010000192">
    <property type="protein sequence ID" value="CAA9401635.1"/>
    <property type="molecule type" value="Genomic_DNA"/>
</dbReference>
<evidence type="ECO:0000313" key="1">
    <source>
        <dbReference type="EMBL" id="CAA9401635.1"/>
    </source>
</evidence>
<evidence type="ECO:0008006" key="2">
    <source>
        <dbReference type="Google" id="ProtNLM"/>
    </source>
</evidence>
<organism evidence="1">
    <name type="scientific">uncultured Quadrisphaera sp</name>
    <dbReference type="NCBI Taxonomy" id="904978"/>
    <lineage>
        <taxon>Bacteria</taxon>
        <taxon>Bacillati</taxon>
        <taxon>Actinomycetota</taxon>
        <taxon>Actinomycetes</taxon>
        <taxon>Kineosporiales</taxon>
        <taxon>Kineosporiaceae</taxon>
        <taxon>Quadrisphaera</taxon>
        <taxon>environmental samples</taxon>
    </lineage>
</organism>
<protein>
    <recommendedName>
        <fullName evidence="2">Glycosyltransferase 2-like domain-containing protein</fullName>
    </recommendedName>
</protein>
<feature type="non-terminal residue" evidence="1">
    <location>
        <position position="58"/>
    </location>
</feature>